<sequence length="227" mass="24714">MARRGVFELRHVLLRYELAGGSSAGVRSFVETDLVDWARAHPFVRVETQVHRGHPNVIGQYVTGYERQLDLKNRTRADVGARFAYLRNTLGRLVPLHRRVRSGVTSSRNRSIQGMWHTPAGDPRLPPLPVEIAARERLATQGLDADSLVEELGLEGFMRVLDRLATEREVARAGGGGDVWWDGGQGPDGVLLRRSGVASLGTVLGGTPSASVAEPPPGEEAAEQASR</sequence>
<evidence type="ECO:0000313" key="2">
    <source>
        <dbReference type="Proteomes" id="UP000798662"/>
    </source>
</evidence>
<evidence type="ECO:0000313" key="1">
    <source>
        <dbReference type="EMBL" id="KAK1864181.1"/>
    </source>
</evidence>
<gene>
    <name evidence="1" type="ORF">I4F81_006731</name>
</gene>
<dbReference type="Proteomes" id="UP000798662">
    <property type="component" value="Chromosome 2"/>
</dbReference>
<accession>A0ACC3C1M5</accession>
<proteinExistence type="predicted"/>
<protein>
    <submittedName>
        <fullName evidence="1">Uncharacterized protein</fullName>
    </submittedName>
</protein>
<organism evidence="1 2">
    <name type="scientific">Pyropia yezoensis</name>
    <name type="common">Susabi-nori</name>
    <name type="synonym">Porphyra yezoensis</name>
    <dbReference type="NCBI Taxonomy" id="2788"/>
    <lineage>
        <taxon>Eukaryota</taxon>
        <taxon>Rhodophyta</taxon>
        <taxon>Bangiophyceae</taxon>
        <taxon>Bangiales</taxon>
        <taxon>Bangiaceae</taxon>
        <taxon>Pyropia</taxon>
    </lineage>
</organism>
<name>A0ACC3C1M5_PYRYE</name>
<comment type="caution">
    <text evidence="1">The sequence shown here is derived from an EMBL/GenBank/DDBJ whole genome shotgun (WGS) entry which is preliminary data.</text>
</comment>
<reference evidence="1" key="1">
    <citation type="submission" date="2019-11" db="EMBL/GenBank/DDBJ databases">
        <title>Nori genome reveals adaptations in red seaweeds to the harsh intertidal environment.</title>
        <authorList>
            <person name="Wang D."/>
            <person name="Mao Y."/>
        </authorList>
    </citation>
    <scope>NUCLEOTIDE SEQUENCE</scope>
    <source>
        <tissue evidence="1">Gametophyte</tissue>
    </source>
</reference>
<dbReference type="EMBL" id="CM020619">
    <property type="protein sequence ID" value="KAK1864181.1"/>
    <property type="molecule type" value="Genomic_DNA"/>
</dbReference>
<keyword evidence="2" id="KW-1185">Reference proteome</keyword>